<dbReference type="PRINTS" id="PR00793">
    <property type="entry name" value="PROAMNOPTASE"/>
</dbReference>
<keyword evidence="1" id="KW-0378">Hydrolase</keyword>
<feature type="domain" description="Serine aminopeptidase S33" evidence="2">
    <location>
        <begin position="53"/>
        <end position="192"/>
    </location>
</feature>
<dbReference type="InterPro" id="IPR029058">
    <property type="entry name" value="AB_hydrolase_fold"/>
</dbReference>
<dbReference type="Proteomes" id="UP000183200">
    <property type="component" value="Unassembled WGS sequence"/>
</dbReference>
<dbReference type="SUPFAM" id="SSF53474">
    <property type="entry name" value="alpha/beta-Hydrolases"/>
    <property type="match status" value="1"/>
</dbReference>
<dbReference type="Pfam" id="PF12146">
    <property type="entry name" value="Hydrolase_4"/>
    <property type="match status" value="1"/>
</dbReference>
<dbReference type="AlphaFoldDB" id="A0A1H0JVE0"/>
<evidence type="ECO:0000256" key="1">
    <source>
        <dbReference type="ARBA" id="ARBA00022801"/>
    </source>
</evidence>
<organism evidence="3 4">
    <name type="scientific">Pedobacter steynii</name>
    <dbReference type="NCBI Taxonomy" id="430522"/>
    <lineage>
        <taxon>Bacteria</taxon>
        <taxon>Pseudomonadati</taxon>
        <taxon>Bacteroidota</taxon>
        <taxon>Sphingobacteriia</taxon>
        <taxon>Sphingobacteriales</taxon>
        <taxon>Sphingobacteriaceae</taxon>
        <taxon>Pedobacter</taxon>
    </lineage>
</organism>
<dbReference type="PANTHER" id="PTHR43329">
    <property type="entry name" value="EPOXIDE HYDROLASE"/>
    <property type="match status" value="1"/>
</dbReference>
<dbReference type="EMBL" id="FNGY01000015">
    <property type="protein sequence ID" value="SDO47755.1"/>
    <property type="molecule type" value="Genomic_DNA"/>
</dbReference>
<dbReference type="InterPro" id="IPR002410">
    <property type="entry name" value="Peptidase_S33"/>
</dbReference>
<sequence length="323" mass="37064">MKQLMATILFVLSMSIGKAELVNKKGAVKIDTTAVVKIGGIKQFIKLQGVDETKPLLLFLHGGPGTSLIPVADKFTDKLKENFVVVQWDQREVGETLKLNHSTEALSLGLLQKDTYEVVKYLLQRFKHKKLFLVSHSFGSMLGFDIAEKHPELLYAFIPISAIVDQKKNATLTMEMLVKWAGETKNETAIKELTQVNLPFEKEDDLFYSQKWLFIHNGVDFAKEDGFKTKYHEWLAVWFPMWKNSVTSNLFKTLPVLKCPVYFIEGIGDQQKSHYIVEDYYKFLKAPKKELFWFEKSGHTVFNSEPEKLQQVIIEKILPAALK</sequence>
<dbReference type="Gene3D" id="3.40.50.1820">
    <property type="entry name" value="alpha/beta hydrolase"/>
    <property type="match status" value="1"/>
</dbReference>
<proteinExistence type="predicted"/>
<dbReference type="RefSeq" id="WP_083362133.1">
    <property type="nucleotide sequence ID" value="NZ_FNGY01000015.1"/>
</dbReference>
<accession>A0A1H0JVE0</accession>
<keyword evidence="4" id="KW-1185">Reference proteome</keyword>
<reference evidence="4" key="1">
    <citation type="submission" date="2016-10" db="EMBL/GenBank/DDBJ databases">
        <authorList>
            <person name="Varghese N."/>
            <person name="Submissions S."/>
        </authorList>
    </citation>
    <scope>NUCLEOTIDE SEQUENCE [LARGE SCALE GENOMIC DNA]</scope>
    <source>
        <strain evidence="4">DSM 19110</strain>
    </source>
</reference>
<dbReference type="InterPro" id="IPR022742">
    <property type="entry name" value="Hydrolase_4"/>
</dbReference>
<gene>
    <name evidence="3" type="ORF">SAMN05421820_11592</name>
</gene>
<name>A0A1H0JVE0_9SPHI</name>
<dbReference type="OrthoDB" id="9796770at2"/>
<evidence type="ECO:0000259" key="2">
    <source>
        <dbReference type="Pfam" id="PF12146"/>
    </source>
</evidence>
<protein>
    <submittedName>
        <fullName evidence="3">Pimeloyl-ACP methyl ester carboxylesterase</fullName>
    </submittedName>
</protein>
<dbReference type="GO" id="GO:0008233">
    <property type="term" value="F:peptidase activity"/>
    <property type="evidence" value="ECO:0007669"/>
    <property type="project" value="InterPro"/>
</dbReference>
<dbReference type="GO" id="GO:0006508">
    <property type="term" value="P:proteolysis"/>
    <property type="evidence" value="ECO:0007669"/>
    <property type="project" value="InterPro"/>
</dbReference>
<dbReference type="STRING" id="430522.BFS30_22470"/>
<evidence type="ECO:0000313" key="4">
    <source>
        <dbReference type="Proteomes" id="UP000183200"/>
    </source>
</evidence>
<evidence type="ECO:0000313" key="3">
    <source>
        <dbReference type="EMBL" id="SDO47755.1"/>
    </source>
</evidence>